<dbReference type="PANTHER" id="PTHR43618:SF8">
    <property type="entry name" value="7ALPHA-HYDROXYSTEROID DEHYDROGENASE"/>
    <property type="match status" value="1"/>
</dbReference>
<dbReference type="EMBL" id="MU250574">
    <property type="protein sequence ID" value="KAG7440249.1"/>
    <property type="molecule type" value="Genomic_DNA"/>
</dbReference>
<dbReference type="GO" id="GO:0016491">
    <property type="term" value="F:oxidoreductase activity"/>
    <property type="evidence" value="ECO:0007669"/>
    <property type="project" value="UniProtKB-KW"/>
</dbReference>
<sequence>MAKPFATVGAKVYITDPRLDVLEKAAASVMGIKGPWSGSLHMDVTDEQSINAGAKHIGGVDGMLDILVNEFDSPAPSATLSLPRIKWQQRIPSSPKRHKIGLISSKQMPPHHSSSFRPSNLSLSKGACQSPGNVKCNQHQQRRSDHTFLHESSLRLPRGHLHPNKTHQCFLESVKTKALPGLLAWVPARRKGTETEMGMIGVYLAVSDYANGDILRIDGGVLYW</sequence>
<evidence type="ECO:0000256" key="3">
    <source>
        <dbReference type="ARBA" id="ARBA00023002"/>
    </source>
</evidence>
<proteinExistence type="inferred from homology"/>
<evidence type="ECO:0000256" key="2">
    <source>
        <dbReference type="ARBA" id="ARBA00022857"/>
    </source>
</evidence>
<keyword evidence="3" id="KW-0560">Oxidoreductase</keyword>
<gene>
    <name evidence="4" type="ORF">BT62DRAFT_1012902</name>
</gene>
<keyword evidence="5" id="KW-1185">Reference proteome</keyword>
<comment type="caution">
    <text evidence="4">The sequence shown here is derived from an EMBL/GenBank/DDBJ whole genome shotgun (WGS) entry which is preliminary data.</text>
</comment>
<dbReference type="GeneID" id="66100275"/>
<evidence type="ECO:0000313" key="4">
    <source>
        <dbReference type="EMBL" id="KAG7440249.1"/>
    </source>
</evidence>
<dbReference type="OrthoDB" id="3819888at2759"/>
<reference evidence="4" key="1">
    <citation type="submission" date="2020-11" db="EMBL/GenBank/DDBJ databases">
        <title>Adaptations for nitrogen fixation in a non-lichenized fungal sporocarp promotes dispersal by wood-feeding termites.</title>
        <authorList>
            <consortium name="DOE Joint Genome Institute"/>
            <person name="Koch R.A."/>
            <person name="Yoon G."/>
            <person name="Arayal U."/>
            <person name="Lail K."/>
            <person name="Amirebrahimi M."/>
            <person name="Labutti K."/>
            <person name="Lipzen A."/>
            <person name="Riley R."/>
            <person name="Barry K."/>
            <person name="Henrissat B."/>
            <person name="Grigoriev I.V."/>
            <person name="Herr J.R."/>
            <person name="Aime M.C."/>
        </authorList>
    </citation>
    <scope>NUCLEOTIDE SEQUENCE</scope>
    <source>
        <strain evidence="4">MCA 3950</strain>
    </source>
</reference>
<comment type="similarity">
    <text evidence="1">Belongs to the short-chain dehydrogenases/reductases (SDR) family.</text>
</comment>
<accession>A0A9P7VHX5</accession>
<protein>
    <submittedName>
        <fullName evidence="4">Uncharacterized protein</fullName>
    </submittedName>
</protein>
<dbReference type="InterPro" id="IPR052178">
    <property type="entry name" value="Sec_Metab_Biosynth_SDR"/>
</dbReference>
<evidence type="ECO:0000256" key="1">
    <source>
        <dbReference type="ARBA" id="ARBA00006484"/>
    </source>
</evidence>
<dbReference type="AlphaFoldDB" id="A0A9P7VHX5"/>
<dbReference type="Proteomes" id="UP000812287">
    <property type="component" value="Unassembled WGS sequence"/>
</dbReference>
<name>A0A9P7VHX5_9AGAR</name>
<dbReference type="Gene3D" id="3.40.50.720">
    <property type="entry name" value="NAD(P)-binding Rossmann-like Domain"/>
    <property type="match status" value="1"/>
</dbReference>
<organism evidence="4 5">
    <name type="scientific">Guyanagaster necrorhizus</name>
    <dbReference type="NCBI Taxonomy" id="856835"/>
    <lineage>
        <taxon>Eukaryota</taxon>
        <taxon>Fungi</taxon>
        <taxon>Dikarya</taxon>
        <taxon>Basidiomycota</taxon>
        <taxon>Agaricomycotina</taxon>
        <taxon>Agaricomycetes</taxon>
        <taxon>Agaricomycetidae</taxon>
        <taxon>Agaricales</taxon>
        <taxon>Marasmiineae</taxon>
        <taxon>Physalacriaceae</taxon>
        <taxon>Guyanagaster</taxon>
    </lineage>
</organism>
<dbReference type="InterPro" id="IPR036291">
    <property type="entry name" value="NAD(P)-bd_dom_sf"/>
</dbReference>
<evidence type="ECO:0000313" key="5">
    <source>
        <dbReference type="Proteomes" id="UP000812287"/>
    </source>
</evidence>
<keyword evidence="2" id="KW-0521">NADP</keyword>
<dbReference type="SUPFAM" id="SSF51735">
    <property type="entry name" value="NAD(P)-binding Rossmann-fold domains"/>
    <property type="match status" value="1"/>
</dbReference>
<dbReference type="PANTHER" id="PTHR43618">
    <property type="entry name" value="7-ALPHA-HYDROXYSTEROID DEHYDROGENASE"/>
    <property type="match status" value="1"/>
</dbReference>
<dbReference type="RefSeq" id="XP_043033749.1">
    <property type="nucleotide sequence ID" value="XM_043177988.1"/>
</dbReference>